<proteinExistence type="predicted"/>
<evidence type="ECO:0000313" key="2">
    <source>
        <dbReference type="Proteomes" id="UP000324222"/>
    </source>
</evidence>
<evidence type="ECO:0000313" key="1">
    <source>
        <dbReference type="EMBL" id="MPC21755.1"/>
    </source>
</evidence>
<comment type="caution">
    <text evidence="1">The sequence shown here is derived from an EMBL/GenBank/DDBJ whole genome shotgun (WGS) entry which is preliminary data.</text>
</comment>
<dbReference type="EMBL" id="VSRR010001013">
    <property type="protein sequence ID" value="MPC21755.1"/>
    <property type="molecule type" value="Genomic_DNA"/>
</dbReference>
<dbReference type="AlphaFoldDB" id="A0A5B7DKS3"/>
<keyword evidence="2" id="KW-1185">Reference proteome</keyword>
<organism evidence="1 2">
    <name type="scientific">Portunus trituberculatus</name>
    <name type="common">Swimming crab</name>
    <name type="synonym">Neptunus trituberculatus</name>
    <dbReference type="NCBI Taxonomy" id="210409"/>
    <lineage>
        <taxon>Eukaryota</taxon>
        <taxon>Metazoa</taxon>
        <taxon>Ecdysozoa</taxon>
        <taxon>Arthropoda</taxon>
        <taxon>Crustacea</taxon>
        <taxon>Multicrustacea</taxon>
        <taxon>Malacostraca</taxon>
        <taxon>Eumalacostraca</taxon>
        <taxon>Eucarida</taxon>
        <taxon>Decapoda</taxon>
        <taxon>Pleocyemata</taxon>
        <taxon>Brachyura</taxon>
        <taxon>Eubrachyura</taxon>
        <taxon>Portunoidea</taxon>
        <taxon>Portunidae</taxon>
        <taxon>Portuninae</taxon>
        <taxon>Portunus</taxon>
    </lineage>
</organism>
<dbReference type="Proteomes" id="UP000324222">
    <property type="component" value="Unassembled WGS sequence"/>
</dbReference>
<name>A0A5B7DKS3_PORTR</name>
<sequence length="89" mass="9928">MMVDLTAAVCLSRDGQQPRRQRLNHLLVLVHVGEVCVGPNSIEVQEPCTRNESLSALSLALYCSITHQEYNTSRSLILVFTLAKTLMDK</sequence>
<protein>
    <submittedName>
        <fullName evidence="1">Uncharacterized protein</fullName>
    </submittedName>
</protein>
<accession>A0A5B7DKS3</accession>
<gene>
    <name evidence="1" type="ORF">E2C01_014750</name>
</gene>
<reference evidence="1 2" key="1">
    <citation type="submission" date="2019-05" db="EMBL/GenBank/DDBJ databases">
        <title>Another draft genome of Portunus trituberculatus and its Hox gene families provides insights of decapod evolution.</title>
        <authorList>
            <person name="Jeong J.-H."/>
            <person name="Song I."/>
            <person name="Kim S."/>
            <person name="Choi T."/>
            <person name="Kim D."/>
            <person name="Ryu S."/>
            <person name="Kim W."/>
        </authorList>
    </citation>
    <scope>NUCLEOTIDE SEQUENCE [LARGE SCALE GENOMIC DNA]</scope>
    <source>
        <tissue evidence="1">Muscle</tissue>
    </source>
</reference>